<dbReference type="AlphaFoldDB" id="A0A1H0CIM2"/>
<organism evidence="2 3">
    <name type="scientific">Tenuibacillus multivorans</name>
    <dbReference type="NCBI Taxonomy" id="237069"/>
    <lineage>
        <taxon>Bacteria</taxon>
        <taxon>Bacillati</taxon>
        <taxon>Bacillota</taxon>
        <taxon>Bacilli</taxon>
        <taxon>Bacillales</taxon>
        <taxon>Bacillaceae</taxon>
        <taxon>Tenuibacillus</taxon>
    </lineage>
</organism>
<proteinExistence type="inferred from homology"/>
<dbReference type="RefSeq" id="WP_093856971.1">
    <property type="nucleotide sequence ID" value="NZ_BJVZ01000002.1"/>
</dbReference>
<comment type="function">
    <text evidence="1">Could be involved in insertion of integral membrane proteins into the membrane.</text>
</comment>
<dbReference type="NCBIfam" id="TIGR00278">
    <property type="entry name" value="membrane protein insertion efficiency factor YidD"/>
    <property type="match status" value="1"/>
</dbReference>
<dbReference type="HAMAP" id="MF_00386">
    <property type="entry name" value="UPF0161_YidD"/>
    <property type="match status" value="1"/>
</dbReference>
<evidence type="ECO:0000256" key="1">
    <source>
        <dbReference type="HAMAP-Rule" id="MF_00386"/>
    </source>
</evidence>
<keyword evidence="1" id="KW-0472">Membrane</keyword>
<name>A0A1H0CIM2_9BACI</name>
<dbReference type="GO" id="GO:0005886">
    <property type="term" value="C:plasma membrane"/>
    <property type="evidence" value="ECO:0007669"/>
    <property type="project" value="UniProtKB-SubCell"/>
</dbReference>
<dbReference type="InterPro" id="IPR002696">
    <property type="entry name" value="Membr_insert_effic_factor_YidD"/>
</dbReference>
<gene>
    <name evidence="2" type="ORF">SAMN05216498_2553</name>
</gene>
<dbReference type="PANTHER" id="PTHR33383">
    <property type="entry name" value="MEMBRANE PROTEIN INSERTION EFFICIENCY FACTOR-RELATED"/>
    <property type="match status" value="1"/>
</dbReference>
<sequence length="80" mass="9233">MKYIFIYLIKFYQKFISPLTGPTCRFQPTCSAYGLEALQRFGLFKGLYLTVKRVLKCHPFHPGGFDPVPEKKKSKNEAAQ</sequence>
<keyword evidence="3" id="KW-1185">Reference proteome</keyword>
<dbReference type="SMART" id="SM01234">
    <property type="entry name" value="Haemolytic"/>
    <property type="match status" value="1"/>
</dbReference>
<evidence type="ECO:0000313" key="2">
    <source>
        <dbReference type="EMBL" id="SDN57720.1"/>
    </source>
</evidence>
<dbReference type="PANTHER" id="PTHR33383:SF1">
    <property type="entry name" value="MEMBRANE PROTEIN INSERTION EFFICIENCY FACTOR-RELATED"/>
    <property type="match status" value="1"/>
</dbReference>
<comment type="subcellular location">
    <subcellularLocation>
        <location evidence="1">Cell membrane</location>
        <topology evidence="1">Peripheral membrane protein</topology>
        <orientation evidence="1">Cytoplasmic side</orientation>
    </subcellularLocation>
</comment>
<dbReference type="OrthoDB" id="9801753at2"/>
<evidence type="ECO:0000313" key="3">
    <source>
        <dbReference type="Proteomes" id="UP000199334"/>
    </source>
</evidence>
<dbReference type="Pfam" id="PF01809">
    <property type="entry name" value="YidD"/>
    <property type="match status" value="1"/>
</dbReference>
<dbReference type="EMBL" id="FNIG01000006">
    <property type="protein sequence ID" value="SDN57720.1"/>
    <property type="molecule type" value="Genomic_DNA"/>
</dbReference>
<dbReference type="STRING" id="237069.SAMN05216498_2553"/>
<reference evidence="2 3" key="1">
    <citation type="submission" date="2016-10" db="EMBL/GenBank/DDBJ databases">
        <authorList>
            <person name="de Groot N.N."/>
        </authorList>
    </citation>
    <scope>NUCLEOTIDE SEQUENCE [LARGE SCALE GENOMIC DNA]</scope>
    <source>
        <strain evidence="2 3">CGMCC 1.3442</strain>
    </source>
</reference>
<accession>A0A1H0CIM2</accession>
<comment type="similarity">
    <text evidence="1">Belongs to the UPF0161 family.</text>
</comment>
<dbReference type="Proteomes" id="UP000199334">
    <property type="component" value="Unassembled WGS sequence"/>
</dbReference>
<keyword evidence="1" id="KW-1003">Cell membrane</keyword>
<protein>
    <recommendedName>
        <fullName evidence="1">Putative membrane protein insertion efficiency factor</fullName>
    </recommendedName>
</protein>